<protein>
    <submittedName>
        <fullName evidence="2">Conserved domain protein</fullName>
    </submittedName>
</protein>
<reference evidence="3" key="1">
    <citation type="submission" date="2015-03" db="EMBL/GenBank/DDBJ databases">
        <authorList>
            <person name="Wibberg D."/>
        </authorList>
    </citation>
    <scope>NUCLEOTIDE SEQUENCE [LARGE SCALE GENOMIC DNA]</scope>
</reference>
<evidence type="ECO:0000313" key="2">
    <source>
        <dbReference type="EMBL" id="CQR54597.1"/>
    </source>
</evidence>
<feature type="transmembrane region" description="Helical" evidence="1">
    <location>
        <begin position="62"/>
        <end position="80"/>
    </location>
</feature>
<keyword evidence="1" id="KW-0472">Membrane</keyword>
<feature type="transmembrane region" description="Helical" evidence="1">
    <location>
        <begin position="21"/>
        <end position="42"/>
    </location>
</feature>
<feature type="transmembrane region" description="Helical" evidence="1">
    <location>
        <begin position="142"/>
        <end position="165"/>
    </location>
</feature>
<feature type="transmembrane region" description="Helical" evidence="1">
    <location>
        <begin position="222"/>
        <end position="244"/>
    </location>
</feature>
<dbReference type="KEGG" id="pri:PRIO_2188"/>
<keyword evidence="1" id="KW-1133">Transmembrane helix</keyword>
<dbReference type="AlphaFoldDB" id="A0A0E4H9Y1"/>
<dbReference type="Proteomes" id="UP000033163">
    <property type="component" value="Chromosome I"/>
</dbReference>
<dbReference type="PATRIC" id="fig|1073571.4.peg.2316"/>
<dbReference type="PANTHER" id="PTHR37305">
    <property type="entry name" value="INTEGRAL MEMBRANE PROTEIN-RELATED"/>
    <property type="match status" value="1"/>
</dbReference>
<dbReference type="HOGENOM" id="CLU_097912_0_0_9"/>
<name>A0A0E4H9Y1_9BACL</name>
<dbReference type="GO" id="GO:0140359">
    <property type="term" value="F:ABC-type transporter activity"/>
    <property type="evidence" value="ECO:0007669"/>
    <property type="project" value="InterPro"/>
</dbReference>
<dbReference type="EMBL" id="LN831776">
    <property type="protein sequence ID" value="CQR54597.1"/>
    <property type="molecule type" value="Genomic_DNA"/>
</dbReference>
<feature type="transmembrane region" description="Helical" evidence="1">
    <location>
        <begin position="100"/>
        <end position="122"/>
    </location>
</feature>
<gene>
    <name evidence="2" type="ORF">PRIO_2188</name>
</gene>
<keyword evidence="1" id="KW-0812">Transmembrane</keyword>
<feature type="transmembrane region" description="Helical" evidence="1">
    <location>
        <begin position="177"/>
        <end position="202"/>
    </location>
</feature>
<evidence type="ECO:0000313" key="3">
    <source>
        <dbReference type="Proteomes" id="UP000033163"/>
    </source>
</evidence>
<proteinExistence type="predicted"/>
<dbReference type="RefSeq" id="WP_020426751.1">
    <property type="nucleotide sequence ID" value="NZ_AGBD01000219.1"/>
</dbReference>
<sequence>MDGLTAALRNELMLMIYHKKTIFFFMVSIILPVLLILLFHSLKPVLGMIAVSPSYPVQMLEIYTVFVIPLFMIVEIADLFPQEISSRTLKLALLRPITRLGAYTAKFLALGIAIGMLLLLLGTASTLCNLLFGTPGTGGLNLFSMLKAYAAAFLSMCSLAALFVFTAQFFRSAGGFLVFSILLYTGAKTVPYLINGFSYFSIASYTDWYSLWLSHTVSTGRLATTSLFLLAGLLMFSTLGYILFERKEV</sequence>
<accession>A0A0E4H9Y1</accession>
<dbReference type="Pfam" id="PF12730">
    <property type="entry name" value="ABC2_membrane_4"/>
    <property type="match status" value="1"/>
</dbReference>
<dbReference type="GO" id="GO:0005886">
    <property type="term" value="C:plasma membrane"/>
    <property type="evidence" value="ECO:0007669"/>
    <property type="project" value="UniProtKB-SubCell"/>
</dbReference>
<evidence type="ECO:0000256" key="1">
    <source>
        <dbReference type="SAM" id="Phobius"/>
    </source>
</evidence>
<organism evidence="2 3">
    <name type="scientific">Paenibacillus riograndensis SBR5</name>
    <dbReference type="NCBI Taxonomy" id="1073571"/>
    <lineage>
        <taxon>Bacteria</taxon>
        <taxon>Bacillati</taxon>
        <taxon>Bacillota</taxon>
        <taxon>Bacilli</taxon>
        <taxon>Bacillales</taxon>
        <taxon>Paenibacillaceae</taxon>
        <taxon>Paenibacillus</taxon>
        <taxon>Paenibacillus sonchi group</taxon>
    </lineage>
</organism>
<dbReference type="PANTHER" id="PTHR37305:SF1">
    <property type="entry name" value="MEMBRANE PROTEIN"/>
    <property type="match status" value="1"/>
</dbReference>